<sequence length="137" mass="14987">MLHHREDRALPVAALYNQQLVLQERGIGYLDGLRPSGSMNPAFDPAPLEPDVGVRHPKQPPARAPGNCQRPAHQRPIPPPPAASAPRPAGDPLVHRVDRHETHLGGVTSRLDRQTDLLEQMARRQGLNPDDEPGPST</sequence>
<gene>
    <name evidence="2" type="ORF">LTRI10_LOCUS23229</name>
</gene>
<dbReference type="Proteomes" id="UP001497516">
    <property type="component" value="Chromosome 4"/>
</dbReference>
<evidence type="ECO:0000256" key="1">
    <source>
        <dbReference type="SAM" id="MobiDB-lite"/>
    </source>
</evidence>
<feature type="region of interest" description="Disordered" evidence="1">
    <location>
        <begin position="31"/>
        <end position="137"/>
    </location>
</feature>
<evidence type="ECO:0000313" key="3">
    <source>
        <dbReference type="Proteomes" id="UP001497516"/>
    </source>
</evidence>
<evidence type="ECO:0000313" key="2">
    <source>
        <dbReference type="EMBL" id="CAL1381876.1"/>
    </source>
</evidence>
<dbReference type="EMBL" id="OZ034817">
    <property type="protein sequence ID" value="CAL1381876.1"/>
    <property type="molecule type" value="Genomic_DNA"/>
</dbReference>
<proteinExistence type="predicted"/>
<keyword evidence="3" id="KW-1185">Reference proteome</keyword>
<feature type="compositionally biased region" description="Basic and acidic residues" evidence="1">
    <location>
        <begin position="93"/>
        <end position="103"/>
    </location>
</feature>
<reference evidence="2 3" key="1">
    <citation type="submission" date="2024-04" db="EMBL/GenBank/DDBJ databases">
        <authorList>
            <person name="Fracassetti M."/>
        </authorList>
    </citation>
    <scope>NUCLEOTIDE SEQUENCE [LARGE SCALE GENOMIC DNA]</scope>
</reference>
<dbReference type="AlphaFoldDB" id="A0AAV2E7F1"/>
<name>A0AAV2E7F1_9ROSI</name>
<accession>A0AAV2E7F1</accession>
<organism evidence="2 3">
    <name type="scientific">Linum trigynum</name>
    <dbReference type="NCBI Taxonomy" id="586398"/>
    <lineage>
        <taxon>Eukaryota</taxon>
        <taxon>Viridiplantae</taxon>
        <taxon>Streptophyta</taxon>
        <taxon>Embryophyta</taxon>
        <taxon>Tracheophyta</taxon>
        <taxon>Spermatophyta</taxon>
        <taxon>Magnoliopsida</taxon>
        <taxon>eudicotyledons</taxon>
        <taxon>Gunneridae</taxon>
        <taxon>Pentapetalae</taxon>
        <taxon>rosids</taxon>
        <taxon>fabids</taxon>
        <taxon>Malpighiales</taxon>
        <taxon>Linaceae</taxon>
        <taxon>Linum</taxon>
    </lineage>
</organism>
<protein>
    <submittedName>
        <fullName evidence="2">Uncharacterized protein</fullName>
    </submittedName>
</protein>